<dbReference type="RefSeq" id="WP_161977681.1">
    <property type="nucleotide sequence ID" value="NZ_BIFS01000001.1"/>
</dbReference>
<protein>
    <submittedName>
        <fullName evidence="1">Uncharacterized protein</fullName>
    </submittedName>
</protein>
<dbReference type="EMBL" id="BIFS01000001">
    <property type="protein sequence ID" value="GCE21610.1"/>
    <property type="molecule type" value="Genomic_DNA"/>
</dbReference>
<sequence length="48" mass="5331">MSGAGKPSLFIQDQPILGLNFTQDAITYKIRHEYGGAVVDYRGLYRGI</sequence>
<reference evidence="2" key="1">
    <citation type="submission" date="2018-12" db="EMBL/GenBank/DDBJ databases">
        <title>Tengunoibacter tsumagoiensis gen. nov., sp. nov., Dictyobacter kobayashii sp. nov., D. alpinus sp. nov., and D. joshuensis sp. nov. and description of Dictyobacteraceae fam. nov. within the order Ktedonobacterales isolated from Tengu-no-mugimeshi.</title>
        <authorList>
            <person name="Wang C.M."/>
            <person name="Zheng Y."/>
            <person name="Sakai Y."/>
            <person name="Toyoda A."/>
            <person name="Minakuchi Y."/>
            <person name="Abe K."/>
            <person name="Yokota A."/>
            <person name="Yabe S."/>
        </authorList>
    </citation>
    <scope>NUCLEOTIDE SEQUENCE [LARGE SCALE GENOMIC DNA]</scope>
    <source>
        <strain evidence="2">Uno11</strain>
    </source>
</reference>
<dbReference type="AlphaFoldDB" id="A0A402AR83"/>
<name>A0A402AR83_9CHLR</name>
<proteinExistence type="predicted"/>
<organism evidence="1 2">
    <name type="scientific">Dictyobacter kobayashii</name>
    <dbReference type="NCBI Taxonomy" id="2014872"/>
    <lineage>
        <taxon>Bacteria</taxon>
        <taxon>Bacillati</taxon>
        <taxon>Chloroflexota</taxon>
        <taxon>Ktedonobacteria</taxon>
        <taxon>Ktedonobacterales</taxon>
        <taxon>Dictyobacteraceae</taxon>
        <taxon>Dictyobacter</taxon>
    </lineage>
</organism>
<gene>
    <name evidence="1" type="ORF">KDK_54100</name>
</gene>
<comment type="caution">
    <text evidence="1">The sequence shown here is derived from an EMBL/GenBank/DDBJ whole genome shotgun (WGS) entry which is preliminary data.</text>
</comment>
<evidence type="ECO:0000313" key="2">
    <source>
        <dbReference type="Proteomes" id="UP000287188"/>
    </source>
</evidence>
<dbReference type="Proteomes" id="UP000287188">
    <property type="component" value="Unassembled WGS sequence"/>
</dbReference>
<evidence type="ECO:0000313" key="1">
    <source>
        <dbReference type="EMBL" id="GCE21610.1"/>
    </source>
</evidence>
<accession>A0A402AR83</accession>
<keyword evidence="2" id="KW-1185">Reference proteome</keyword>